<dbReference type="PANTHER" id="PTHR43404:SF2">
    <property type="entry name" value="LIPOPOLYSACCHARIDE CHOLINEPHOSPHOTRANSFERASE LICD"/>
    <property type="match status" value="1"/>
</dbReference>
<evidence type="ECO:0000313" key="2">
    <source>
        <dbReference type="Proteomes" id="UP000286415"/>
    </source>
</evidence>
<reference evidence="1 2" key="2">
    <citation type="journal article" date="2021" name="Genomics">
        <title>High-quality reference genome for Clonorchis sinensis.</title>
        <authorList>
            <person name="Young N.D."/>
            <person name="Stroehlein A.J."/>
            <person name="Kinkar L."/>
            <person name="Wang T."/>
            <person name="Sohn W.M."/>
            <person name="Chang B.C.H."/>
            <person name="Kaur P."/>
            <person name="Weisz D."/>
            <person name="Dudchenko O."/>
            <person name="Aiden E.L."/>
            <person name="Korhonen P.K."/>
            <person name="Gasser R.B."/>
        </authorList>
    </citation>
    <scope>NUCLEOTIDE SEQUENCE [LARGE SCALE GENOMIC DNA]</scope>
    <source>
        <strain evidence="1">Cs-k2</strain>
    </source>
</reference>
<protein>
    <submittedName>
        <fullName evidence="1">Uncharacterized protein</fullName>
    </submittedName>
</protein>
<dbReference type="InterPro" id="IPR052942">
    <property type="entry name" value="LPS_cholinephosphotransferase"/>
</dbReference>
<organism evidence="1 2">
    <name type="scientific">Clonorchis sinensis</name>
    <name type="common">Chinese liver fluke</name>
    <dbReference type="NCBI Taxonomy" id="79923"/>
    <lineage>
        <taxon>Eukaryota</taxon>
        <taxon>Metazoa</taxon>
        <taxon>Spiralia</taxon>
        <taxon>Lophotrochozoa</taxon>
        <taxon>Platyhelminthes</taxon>
        <taxon>Trematoda</taxon>
        <taxon>Digenea</taxon>
        <taxon>Opisthorchiida</taxon>
        <taxon>Opisthorchiata</taxon>
        <taxon>Opisthorchiidae</taxon>
        <taxon>Clonorchis</taxon>
    </lineage>
</organism>
<sequence length="228" mass="26130">MRKTINLKVFLALPLCSLTYLQYYQVFPLQVPLTTDLQVYKSLKEASTVGHKDFIPYDHDIDIAVLGSYEDVLRSLSITWREVNYNETFLITRQGTYCINDHGPRLNCQGVPVRYQLDPCAFCTPFGRLISSYFTFLDIFVVHARAIVDLTNASNTGIGLLDESVDMDSNKAFSYPLDYVFPLSTCTYMGLSLPCPRKPDLILSYFYGKDYLKPSKLCSQRFGVWYHT</sequence>
<accession>A0A3R7CBC3</accession>
<dbReference type="InParanoid" id="A0A3R7CBC3"/>
<name>A0A3R7CBC3_CLOSI</name>
<reference evidence="1 2" key="1">
    <citation type="journal article" date="2018" name="Biotechnol. Adv.">
        <title>Improved genomic resources and new bioinformatic workflow for the carcinogenic parasite Clonorchis sinensis: Biotechnological implications.</title>
        <authorList>
            <person name="Wang D."/>
            <person name="Korhonen P.K."/>
            <person name="Gasser R.B."/>
            <person name="Young N.D."/>
        </authorList>
    </citation>
    <scope>NUCLEOTIDE SEQUENCE [LARGE SCALE GENOMIC DNA]</scope>
    <source>
        <strain evidence="1">Cs-k2</strain>
    </source>
</reference>
<dbReference type="OrthoDB" id="444255at2759"/>
<dbReference type="AlphaFoldDB" id="A0A3R7CBC3"/>
<dbReference type="EMBL" id="NIRI02000042">
    <property type="protein sequence ID" value="KAG5450845.1"/>
    <property type="molecule type" value="Genomic_DNA"/>
</dbReference>
<dbReference type="STRING" id="79923.A0A3R7CBC3"/>
<comment type="caution">
    <text evidence="1">The sequence shown here is derived from an EMBL/GenBank/DDBJ whole genome shotgun (WGS) entry which is preliminary data.</text>
</comment>
<proteinExistence type="predicted"/>
<dbReference type="PANTHER" id="PTHR43404">
    <property type="entry name" value="LIPOPOLYSACCHARIDE CHOLINEPHOSPHOTRANSFERASE LICD"/>
    <property type="match status" value="1"/>
</dbReference>
<evidence type="ECO:0000313" key="1">
    <source>
        <dbReference type="EMBL" id="KAG5450845.1"/>
    </source>
</evidence>
<keyword evidence="2" id="KW-1185">Reference proteome</keyword>
<dbReference type="Proteomes" id="UP000286415">
    <property type="component" value="Unassembled WGS sequence"/>
</dbReference>
<gene>
    <name evidence="1" type="ORF">CSKR_110124</name>
</gene>